<reference evidence="3 4" key="1">
    <citation type="journal article" date="2024" name="IMA Fungus">
        <title>IMA Genome - F19 : A genome assembly and annotation guide to empower mycologists, including annotated draft genome sequences of Ceratocystis pirilliformis, Diaporthe australafricana, Fusarium ophioides, Paecilomyces lecythidis, and Sporothrix stenoceras.</title>
        <authorList>
            <person name="Aylward J."/>
            <person name="Wilson A.M."/>
            <person name="Visagie C.M."/>
            <person name="Spraker J."/>
            <person name="Barnes I."/>
            <person name="Buitendag C."/>
            <person name="Ceriani C."/>
            <person name="Del Mar Angel L."/>
            <person name="du Plessis D."/>
            <person name="Fuchs T."/>
            <person name="Gasser K."/>
            <person name="Kramer D."/>
            <person name="Li W."/>
            <person name="Munsamy K."/>
            <person name="Piso A."/>
            <person name="Price J.L."/>
            <person name="Sonnekus B."/>
            <person name="Thomas C."/>
            <person name="van der Nest A."/>
            <person name="van Dijk A."/>
            <person name="van Heerden A."/>
            <person name="van Vuuren N."/>
            <person name="Yilmaz N."/>
            <person name="Duong T.A."/>
            <person name="van der Merwe N.A."/>
            <person name="Wingfield M.J."/>
            <person name="Wingfield B.D."/>
        </authorList>
    </citation>
    <scope>NUCLEOTIDE SEQUENCE [LARGE SCALE GENOMIC DNA]</scope>
    <source>
        <strain evidence="3 4">CMW 5346</strain>
    </source>
</reference>
<feature type="compositionally biased region" description="Polar residues" evidence="1">
    <location>
        <begin position="77"/>
        <end position="89"/>
    </location>
</feature>
<dbReference type="SUPFAM" id="SSF53098">
    <property type="entry name" value="Ribonuclease H-like"/>
    <property type="match status" value="1"/>
</dbReference>
<organism evidence="3 4">
    <name type="scientific">Sporothrix stenoceras</name>
    <dbReference type="NCBI Taxonomy" id="5173"/>
    <lineage>
        <taxon>Eukaryota</taxon>
        <taxon>Fungi</taxon>
        <taxon>Dikarya</taxon>
        <taxon>Ascomycota</taxon>
        <taxon>Pezizomycotina</taxon>
        <taxon>Sordariomycetes</taxon>
        <taxon>Sordariomycetidae</taxon>
        <taxon>Ophiostomatales</taxon>
        <taxon>Ophiostomataceae</taxon>
        <taxon>Sporothrix</taxon>
    </lineage>
</organism>
<dbReference type="EMBL" id="JAWCUI010000053">
    <property type="protein sequence ID" value="KAL1891406.1"/>
    <property type="molecule type" value="Genomic_DNA"/>
</dbReference>
<dbReference type="Gene3D" id="3.30.420.10">
    <property type="entry name" value="Ribonuclease H-like superfamily/Ribonuclease H"/>
    <property type="match status" value="1"/>
</dbReference>
<gene>
    <name evidence="3" type="ORF">Sste5346_007669</name>
</gene>
<proteinExistence type="predicted"/>
<protein>
    <recommendedName>
        <fullName evidence="2">RNase H type-1 domain-containing protein</fullName>
    </recommendedName>
</protein>
<evidence type="ECO:0000256" key="1">
    <source>
        <dbReference type="SAM" id="MobiDB-lite"/>
    </source>
</evidence>
<evidence type="ECO:0000313" key="4">
    <source>
        <dbReference type="Proteomes" id="UP001583186"/>
    </source>
</evidence>
<feature type="domain" description="RNase H type-1" evidence="2">
    <location>
        <begin position="196"/>
        <end position="360"/>
    </location>
</feature>
<sequence>MFLRQCNQLTLDAFSDANPEVPPAGHKSSRESSAGRQEVRLPTSSSVCDVLDATWSDAAVSQGLRRTASPLRGTPLRQRTSIPQATVAASDNDAGEQRKRQKTRVPAEDIDAEAHLSPTPPAQATPDVLAKPVAAKVMGNGKCGIWTATMFSRSKALIQLTNKLATGYHASLPCSSRTPSATYSKTLILPVDSSNPGAGETVSGTGLSEATAGGRNIVAGWAFAHKPGPDGVVSGQLEPVGLDGEPYLASRNRADLRAALAALEYCDWAKEDGVDRLVISTASYYMAKGLTSWLREWKIRQWHTVSNHPVPNRDLWERISAVMGEYAAAGCETSVFYTARNRFGSKLEAAAQRATRQPSPFNTGPYPT</sequence>
<dbReference type="PROSITE" id="PS50879">
    <property type="entry name" value="RNASE_H_1"/>
    <property type="match status" value="1"/>
</dbReference>
<name>A0ABR3YSY1_9PEZI</name>
<comment type="caution">
    <text evidence="3">The sequence shown here is derived from an EMBL/GenBank/DDBJ whole genome shotgun (WGS) entry which is preliminary data.</text>
</comment>
<evidence type="ECO:0000259" key="2">
    <source>
        <dbReference type="PROSITE" id="PS50879"/>
    </source>
</evidence>
<dbReference type="InterPro" id="IPR012337">
    <property type="entry name" value="RNaseH-like_sf"/>
</dbReference>
<dbReference type="InterPro" id="IPR036397">
    <property type="entry name" value="RNaseH_sf"/>
</dbReference>
<keyword evidence="4" id="KW-1185">Reference proteome</keyword>
<feature type="region of interest" description="Disordered" evidence="1">
    <location>
        <begin position="14"/>
        <end position="41"/>
    </location>
</feature>
<feature type="region of interest" description="Disordered" evidence="1">
    <location>
        <begin position="66"/>
        <end position="126"/>
    </location>
</feature>
<dbReference type="Pfam" id="PF00075">
    <property type="entry name" value="RNase_H"/>
    <property type="match status" value="1"/>
</dbReference>
<dbReference type="InterPro" id="IPR002156">
    <property type="entry name" value="RNaseH_domain"/>
</dbReference>
<evidence type="ECO:0000313" key="3">
    <source>
        <dbReference type="EMBL" id="KAL1891406.1"/>
    </source>
</evidence>
<accession>A0ABR3YSY1</accession>
<dbReference type="Proteomes" id="UP001583186">
    <property type="component" value="Unassembled WGS sequence"/>
</dbReference>